<accession>A0A9K3KC92</accession>
<feature type="region of interest" description="Disordered" evidence="1">
    <location>
        <begin position="491"/>
        <end position="528"/>
    </location>
</feature>
<keyword evidence="5" id="KW-1185">Reference proteome</keyword>
<feature type="signal peptide" evidence="3">
    <location>
        <begin position="1"/>
        <end position="21"/>
    </location>
</feature>
<keyword evidence="2" id="KW-0812">Transmembrane</keyword>
<protein>
    <submittedName>
        <fullName evidence="4">Uncharacterized protein</fullName>
    </submittedName>
</protein>
<keyword evidence="2" id="KW-0472">Membrane</keyword>
<evidence type="ECO:0000313" key="5">
    <source>
        <dbReference type="Proteomes" id="UP000693970"/>
    </source>
</evidence>
<organism evidence="4 5">
    <name type="scientific">Nitzschia inconspicua</name>
    <dbReference type="NCBI Taxonomy" id="303405"/>
    <lineage>
        <taxon>Eukaryota</taxon>
        <taxon>Sar</taxon>
        <taxon>Stramenopiles</taxon>
        <taxon>Ochrophyta</taxon>
        <taxon>Bacillariophyta</taxon>
        <taxon>Bacillariophyceae</taxon>
        <taxon>Bacillariophycidae</taxon>
        <taxon>Bacillariales</taxon>
        <taxon>Bacillariaceae</taxon>
        <taxon>Nitzschia</taxon>
    </lineage>
</organism>
<evidence type="ECO:0000256" key="1">
    <source>
        <dbReference type="SAM" id="MobiDB-lite"/>
    </source>
</evidence>
<keyword evidence="3" id="KW-0732">Signal</keyword>
<comment type="caution">
    <text evidence="4">The sequence shown here is derived from an EMBL/GenBank/DDBJ whole genome shotgun (WGS) entry which is preliminary data.</text>
</comment>
<feature type="region of interest" description="Disordered" evidence="1">
    <location>
        <begin position="544"/>
        <end position="583"/>
    </location>
</feature>
<gene>
    <name evidence="4" type="ORF">IV203_024187</name>
</gene>
<evidence type="ECO:0000256" key="2">
    <source>
        <dbReference type="SAM" id="Phobius"/>
    </source>
</evidence>
<feature type="compositionally biased region" description="Basic and acidic residues" evidence="1">
    <location>
        <begin position="708"/>
        <end position="720"/>
    </location>
</feature>
<dbReference type="AlphaFoldDB" id="A0A9K3KC92"/>
<proteinExistence type="predicted"/>
<keyword evidence="2" id="KW-1133">Transmembrane helix</keyword>
<feature type="compositionally biased region" description="Low complexity" evidence="1">
    <location>
        <begin position="284"/>
        <end position="306"/>
    </location>
</feature>
<feature type="transmembrane region" description="Helical" evidence="2">
    <location>
        <begin position="379"/>
        <end position="399"/>
    </location>
</feature>
<evidence type="ECO:0000256" key="3">
    <source>
        <dbReference type="SAM" id="SignalP"/>
    </source>
</evidence>
<feature type="compositionally biased region" description="Polar residues" evidence="1">
    <location>
        <begin position="805"/>
        <end position="842"/>
    </location>
</feature>
<feature type="compositionally biased region" description="Polar residues" evidence="1">
    <location>
        <begin position="681"/>
        <end position="704"/>
    </location>
</feature>
<feature type="compositionally biased region" description="Low complexity" evidence="1">
    <location>
        <begin position="68"/>
        <end position="86"/>
    </location>
</feature>
<reference evidence="4" key="2">
    <citation type="submission" date="2021-04" db="EMBL/GenBank/DDBJ databases">
        <authorList>
            <person name="Podell S."/>
        </authorList>
    </citation>
    <scope>NUCLEOTIDE SEQUENCE</scope>
    <source>
        <strain evidence="4">Hildebrandi</strain>
    </source>
</reference>
<evidence type="ECO:0000313" key="4">
    <source>
        <dbReference type="EMBL" id="KAG7340644.1"/>
    </source>
</evidence>
<feature type="region of interest" description="Disordered" evidence="1">
    <location>
        <begin position="233"/>
        <end position="333"/>
    </location>
</feature>
<feature type="compositionally biased region" description="Low complexity" evidence="1">
    <location>
        <begin position="867"/>
        <end position="884"/>
    </location>
</feature>
<feature type="compositionally biased region" description="Basic and acidic residues" evidence="1">
    <location>
        <begin position="739"/>
        <end position="752"/>
    </location>
</feature>
<feature type="region of interest" description="Disordered" evidence="1">
    <location>
        <begin position="638"/>
        <end position="884"/>
    </location>
</feature>
<name>A0A9K3KC92_9STRA</name>
<feature type="compositionally biased region" description="Polar residues" evidence="1">
    <location>
        <begin position="243"/>
        <end position="283"/>
    </location>
</feature>
<feature type="chain" id="PRO_5039896678" evidence="3">
    <location>
        <begin position="22"/>
        <end position="884"/>
    </location>
</feature>
<reference evidence="4" key="1">
    <citation type="journal article" date="2021" name="Sci. Rep.">
        <title>Diploid genomic architecture of Nitzschia inconspicua, an elite biomass production diatom.</title>
        <authorList>
            <person name="Oliver A."/>
            <person name="Podell S."/>
            <person name="Pinowska A."/>
            <person name="Traller J.C."/>
            <person name="Smith S.R."/>
            <person name="McClure R."/>
            <person name="Beliaev A."/>
            <person name="Bohutskyi P."/>
            <person name="Hill E.A."/>
            <person name="Rabines A."/>
            <person name="Zheng H."/>
            <person name="Allen L.Z."/>
            <person name="Kuo A."/>
            <person name="Grigoriev I.V."/>
            <person name="Allen A.E."/>
            <person name="Hazlebeck D."/>
            <person name="Allen E.E."/>
        </authorList>
    </citation>
    <scope>NUCLEOTIDE SEQUENCE</scope>
    <source>
        <strain evidence="4">Hildebrandi</strain>
    </source>
</reference>
<sequence>MRSFCGVTTLMAVLFFKSTIAFTDSSSSRSILTRQLSDRDRISSIGGSAAGAVRPSLQTTEQPSPAPTSTANNNNNNNNTTTKNVTESGAKRRKILPFTLSLWPVDAAPSYQQQIAVRDIVESFIRLAMTLQYSPDAGSIRSSESAPSAISRSAVVSTVNLMQVLDVIHIPADTYAEITMEGMVYFDQASTNLPTSEELTVWIVSEALPTQGLVQSLKNLFPTLNEIETYYPGDDFPIDSSRTDVPSSSPTFSSTIVPTVQTDSPTEDTTLSPTASPTFEVTDSPTESPTENPTESPTETPTESPSDIPSGSPTETPTESRIPVPPLVIPAPSEPVQTPTTFFTSAPPMQSPSALLQPVPSQIESASAIANPNAVNSNVLIGCAVAALVALILGAAMLVKINKTRRRQLLYSDTGDDKMGMAVLQVGTKKSDGDDNDCSESASFSSDPLVEMDVAKIVNLEDEQAVSGYVQKDDSRESFAWGKANRSGASDVEIGNVADQDNDMPRSPSQVSTTRSSRRKESEVASKKAAIASSTSMWSAFFGKSKNSEDGDDQESLLPPDATQTLGSASAGSTDGGVGTDGTFSDFEDVLSIDPDSATKTVESFEKRARQDYVVKKDMLEFSATAMALAAGGVTTAASPEQKAVDRSNPPDLALSNSEVEEERQKNEVMLPNPYFRRPFNGTQPPVDKSSSCALQPTDTSAATLAQREGKNLDVDEDSPRSNFGRMVPRLSSPKSWWRHPDSSKNGDKKALETPVNGASVAPEIDEEDTTFGPSPSDGWDPADCDMGSNSASLPTEEMFKLTVDNKTGQSLVDDNSRNSIKKSPNQSTHDQNNNALVTKSSLKNKDSFGSSAGIRYADHHLDGAGSVSSEESSSLKLDSSFTL</sequence>
<feature type="region of interest" description="Disordered" evidence="1">
    <location>
        <begin position="43"/>
        <end position="88"/>
    </location>
</feature>
<dbReference type="EMBL" id="JAGRRH010000027">
    <property type="protein sequence ID" value="KAG7340644.1"/>
    <property type="molecule type" value="Genomic_DNA"/>
</dbReference>
<feature type="compositionally biased region" description="Polar residues" evidence="1">
    <location>
        <begin position="307"/>
        <end position="319"/>
    </location>
</feature>
<feature type="compositionally biased region" description="Pro residues" evidence="1">
    <location>
        <begin position="323"/>
        <end position="333"/>
    </location>
</feature>
<dbReference type="Proteomes" id="UP000693970">
    <property type="component" value="Unassembled WGS sequence"/>
</dbReference>